<evidence type="ECO:0000313" key="3">
    <source>
        <dbReference type="Proteomes" id="UP000249610"/>
    </source>
</evidence>
<comment type="caution">
    <text evidence="2">The sequence shown here is derived from an EMBL/GenBank/DDBJ whole genome shotgun (WGS) entry which is preliminary data.</text>
</comment>
<feature type="transmembrane region" description="Helical" evidence="1">
    <location>
        <begin position="9"/>
        <end position="30"/>
    </location>
</feature>
<keyword evidence="3" id="KW-1185">Reference proteome</keyword>
<dbReference type="AlphaFoldDB" id="A0A327P3B0"/>
<reference evidence="2 3" key="1">
    <citation type="submission" date="2018-06" db="EMBL/GenBank/DDBJ databases">
        <title>Genomic Encyclopedia of Archaeal and Bacterial Type Strains, Phase II (KMG-II): from individual species to whole genera.</title>
        <authorList>
            <person name="Goeker M."/>
        </authorList>
    </citation>
    <scope>NUCLEOTIDE SEQUENCE [LARGE SCALE GENOMIC DNA]</scope>
    <source>
        <strain evidence="2 3">DSM 23446</strain>
    </source>
</reference>
<dbReference type="Proteomes" id="UP000249610">
    <property type="component" value="Unassembled WGS sequence"/>
</dbReference>
<dbReference type="RefSeq" id="WP_111612957.1">
    <property type="nucleotide sequence ID" value="NZ_QLLK01000013.1"/>
</dbReference>
<evidence type="ECO:0000256" key="1">
    <source>
        <dbReference type="SAM" id="Phobius"/>
    </source>
</evidence>
<organism evidence="2 3">
    <name type="scientific">Algoriphagus yeomjeoni</name>
    <dbReference type="NCBI Taxonomy" id="291403"/>
    <lineage>
        <taxon>Bacteria</taxon>
        <taxon>Pseudomonadati</taxon>
        <taxon>Bacteroidota</taxon>
        <taxon>Cytophagia</taxon>
        <taxon>Cytophagales</taxon>
        <taxon>Cyclobacteriaceae</taxon>
        <taxon>Algoriphagus</taxon>
    </lineage>
</organism>
<dbReference type="OrthoDB" id="817726at2"/>
<keyword evidence="1" id="KW-0812">Transmembrane</keyword>
<name>A0A327P3B0_9BACT</name>
<feature type="transmembrane region" description="Helical" evidence="1">
    <location>
        <begin position="207"/>
        <end position="227"/>
    </location>
</feature>
<keyword evidence="1" id="KW-1133">Transmembrane helix</keyword>
<evidence type="ECO:0000313" key="2">
    <source>
        <dbReference type="EMBL" id="RAI85554.1"/>
    </source>
</evidence>
<feature type="transmembrane region" description="Helical" evidence="1">
    <location>
        <begin position="297"/>
        <end position="315"/>
    </location>
</feature>
<evidence type="ECO:0008006" key="4">
    <source>
        <dbReference type="Google" id="ProtNLM"/>
    </source>
</evidence>
<feature type="transmembrane region" description="Helical" evidence="1">
    <location>
        <begin position="82"/>
        <end position="113"/>
    </location>
</feature>
<proteinExistence type="predicted"/>
<sequence length="455" mass="52285">MDFIKNRKALFLLFGVSGLLFIYAYFFHFLDFDYSPYYGDENFYFKNSESFEQTLSLKAPFTYNGYGSRIGNIDAHGPSYPIIYGGISLLVGWSNLSIIFINVGLLVMALLTLVLDKKSNREQKLLQAVVVLGSPFVLFYSISFLPELIHVAGAILLFVFVNRYLRVSGKANLLLVMILALGLGFIRSTWFFAFFGLAFIIKPPNSNWKWVSLLLGLSLPFLVQFYLHEQVPNTFSGVVSLTQSGEWGEAWASLYFNIKRNIYFALHFTEGKFYTLQKIWIGLTLICSAIFLQRNKLLVFGIITLVTVMMFNIVVYKNYAWTELRMYIPLCILLNLSLLSCNRKLTYGLIGINLLSFILILPLQQKLIHLRTNQNLNDIPEQTILELKELSKPTLLLDTLLLQNYSLHQLPILTSRGEAIFYILPYYEIEKKAYSHELNVYPDQIRVSKAKILTQ</sequence>
<feature type="transmembrane region" description="Helical" evidence="1">
    <location>
        <begin position="172"/>
        <end position="201"/>
    </location>
</feature>
<keyword evidence="1" id="KW-0472">Membrane</keyword>
<accession>A0A327P3B0</accession>
<feature type="transmembrane region" description="Helical" evidence="1">
    <location>
        <begin position="345"/>
        <end position="363"/>
    </location>
</feature>
<feature type="transmembrane region" description="Helical" evidence="1">
    <location>
        <begin position="273"/>
        <end position="291"/>
    </location>
</feature>
<protein>
    <recommendedName>
        <fullName evidence="4">Dolichyl-phosphate-mannose-protein mannosyltransferase</fullName>
    </recommendedName>
</protein>
<gene>
    <name evidence="2" type="ORF">LV83_03634</name>
</gene>
<dbReference type="EMBL" id="QLLK01000013">
    <property type="protein sequence ID" value="RAI85554.1"/>
    <property type="molecule type" value="Genomic_DNA"/>
</dbReference>